<protein>
    <recommendedName>
        <fullName evidence="14">Sensor protein</fullName>
        <ecNumber evidence="14">2.7.13.3</ecNumber>
    </recommendedName>
</protein>
<dbReference type="InterPro" id="IPR006290">
    <property type="entry name" value="CztS_silS_copS"/>
</dbReference>
<evidence type="ECO:0000256" key="14">
    <source>
        <dbReference type="RuleBase" id="RU364088"/>
    </source>
</evidence>
<keyword evidence="11 14" id="KW-1133">Transmembrane helix</keyword>
<comment type="catalytic activity">
    <reaction evidence="1 14">
        <text>ATP + protein L-histidine = ADP + protein N-phospho-L-histidine.</text>
        <dbReference type="EC" id="2.7.13.3"/>
    </reaction>
</comment>
<evidence type="ECO:0000256" key="8">
    <source>
        <dbReference type="ARBA" id="ARBA00022741"/>
    </source>
</evidence>
<name>A0A1B2D5J8_9BURK</name>
<dbReference type="SMART" id="SM00387">
    <property type="entry name" value="HATPase_c"/>
    <property type="match status" value="1"/>
</dbReference>
<accession>A0A1B2D5J8</accession>
<feature type="transmembrane region" description="Helical" evidence="14">
    <location>
        <begin position="169"/>
        <end position="188"/>
    </location>
</feature>
<dbReference type="InterPro" id="IPR036890">
    <property type="entry name" value="HATPase_C_sf"/>
</dbReference>
<keyword evidence="13 14" id="KW-0472">Membrane</keyword>
<comment type="subcellular location">
    <subcellularLocation>
        <location evidence="2">Cell inner membrane</location>
        <topology evidence="2">Multi-pass membrane protein</topology>
    </subcellularLocation>
</comment>
<dbReference type="GO" id="GO:0000155">
    <property type="term" value="F:phosphorelay sensor kinase activity"/>
    <property type="evidence" value="ECO:0007669"/>
    <property type="project" value="InterPro"/>
</dbReference>
<evidence type="ECO:0000313" key="17">
    <source>
        <dbReference type="EMBL" id="CAB5708914.1"/>
    </source>
</evidence>
<dbReference type="Pfam" id="PF00512">
    <property type="entry name" value="HisKA"/>
    <property type="match status" value="1"/>
</dbReference>
<dbReference type="CDD" id="cd00075">
    <property type="entry name" value="HATPase"/>
    <property type="match status" value="1"/>
</dbReference>
<evidence type="ECO:0000256" key="2">
    <source>
        <dbReference type="ARBA" id="ARBA00004429"/>
    </source>
</evidence>
<dbReference type="PRINTS" id="PR00344">
    <property type="entry name" value="BCTRLSENSOR"/>
</dbReference>
<dbReference type="EC" id="2.7.13.3" evidence="14"/>
<evidence type="ECO:0000256" key="5">
    <source>
        <dbReference type="ARBA" id="ARBA00022553"/>
    </source>
</evidence>
<dbReference type="PANTHER" id="PTHR45436">
    <property type="entry name" value="SENSOR HISTIDINE KINASE YKOH"/>
    <property type="match status" value="1"/>
</dbReference>
<keyword evidence="12 14" id="KW-0902">Two-component regulatory system</keyword>
<keyword evidence="3 14" id="KW-1003">Cell membrane</keyword>
<dbReference type="InterPro" id="IPR005467">
    <property type="entry name" value="His_kinase_dom"/>
</dbReference>
<dbReference type="CDD" id="cd00082">
    <property type="entry name" value="HisKA"/>
    <property type="match status" value="1"/>
</dbReference>
<dbReference type="SMART" id="SM00304">
    <property type="entry name" value="HAMP"/>
    <property type="match status" value="1"/>
</dbReference>
<evidence type="ECO:0000256" key="11">
    <source>
        <dbReference type="ARBA" id="ARBA00022989"/>
    </source>
</evidence>
<dbReference type="Pfam" id="PF00672">
    <property type="entry name" value="HAMP"/>
    <property type="match status" value="1"/>
</dbReference>
<evidence type="ECO:0000313" key="19">
    <source>
        <dbReference type="Proteomes" id="UP001161294"/>
    </source>
</evidence>
<dbReference type="SMART" id="SM00388">
    <property type="entry name" value="HisKA"/>
    <property type="match status" value="1"/>
</dbReference>
<keyword evidence="7 14" id="KW-0812">Transmembrane</keyword>
<comment type="function">
    <text evidence="14">Member of a two-component regulatory system.</text>
</comment>
<dbReference type="InterPro" id="IPR050428">
    <property type="entry name" value="TCS_sensor_his_kinase"/>
</dbReference>
<organism evidence="18 19">
    <name type="scientific">Comamonas aquatica</name>
    <dbReference type="NCBI Taxonomy" id="225991"/>
    <lineage>
        <taxon>Bacteria</taxon>
        <taxon>Pseudomonadati</taxon>
        <taxon>Pseudomonadota</taxon>
        <taxon>Betaproteobacteria</taxon>
        <taxon>Burkholderiales</taxon>
        <taxon>Comamonadaceae</taxon>
        <taxon>Comamonas</taxon>
    </lineage>
</organism>
<dbReference type="GO" id="GO:0005524">
    <property type="term" value="F:ATP binding"/>
    <property type="evidence" value="ECO:0007669"/>
    <property type="project" value="UniProtKB-KW"/>
</dbReference>
<gene>
    <name evidence="17" type="primary">cusS_3</name>
    <name evidence="17" type="ORF">GHA_03454</name>
    <name evidence="18" type="ORF">N5J23_17030</name>
</gene>
<dbReference type="EMBL" id="JAOCJW010000052">
    <property type="protein sequence ID" value="MDH2007218.1"/>
    <property type="molecule type" value="Genomic_DNA"/>
</dbReference>
<dbReference type="NCBIfam" id="TIGR01386">
    <property type="entry name" value="cztS_silS_copS"/>
    <property type="match status" value="1"/>
</dbReference>
<evidence type="ECO:0000256" key="4">
    <source>
        <dbReference type="ARBA" id="ARBA00022519"/>
    </source>
</evidence>
<dbReference type="InterPro" id="IPR003661">
    <property type="entry name" value="HisK_dim/P_dom"/>
</dbReference>
<evidence type="ECO:0000313" key="18">
    <source>
        <dbReference type="EMBL" id="MDH2007218.1"/>
    </source>
</evidence>
<evidence type="ECO:0000259" key="16">
    <source>
        <dbReference type="PROSITE" id="PS50885"/>
    </source>
</evidence>
<dbReference type="InterPro" id="IPR036097">
    <property type="entry name" value="HisK_dim/P_sf"/>
</dbReference>
<dbReference type="RefSeq" id="WP_043387413.1">
    <property type="nucleotide sequence ID" value="NZ_CAHPRW010000071.1"/>
</dbReference>
<evidence type="ECO:0000256" key="3">
    <source>
        <dbReference type="ARBA" id="ARBA00022475"/>
    </source>
</evidence>
<dbReference type="EMBL" id="CAHPSC010000073">
    <property type="protein sequence ID" value="CAB5708914.1"/>
    <property type="molecule type" value="Genomic_DNA"/>
</dbReference>
<dbReference type="InterPro" id="IPR048590">
    <property type="entry name" value="CusS-like_sensor"/>
</dbReference>
<reference evidence="17" key="1">
    <citation type="submission" date="2020-05" db="EMBL/GenBank/DDBJ databases">
        <authorList>
            <person name="Delgado-Blas J."/>
        </authorList>
    </citation>
    <scope>NUCLEOTIDE SEQUENCE</scope>
    <source>
        <strain evidence="17">BB1454</strain>
    </source>
</reference>
<evidence type="ECO:0000256" key="1">
    <source>
        <dbReference type="ARBA" id="ARBA00000085"/>
    </source>
</evidence>
<evidence type="ECO:0000256" key="6">
    <source>
        <dbReference type="ARBA" id="ARBA00022679"/>
    </source>
</evidence>
<dbReference type="GO" id="GO:0005886">
    <property type="term" value="C:plasma membrane"/>
    <property type="evidence" value="ECO:0007669"/>
    <property type="project" value="UniProtKB-SubCell"/>
</dbReference>
<dbReference type="Proteomes" id="UP000834458">
    <property type="component" value="Unassembled WGS sequence"/>
</dbReference>
<dbReference type="PROSITE" id="PS50885">
    <property type="entry name" value="HAMP"/>
    <property type="match status" value="1"/>
</dbReference>
<keyword evidence="8 14" id="KW-0547">Nucleotide-binding</keyword>
<keyword evidence="9 14" id="KW-0418">Kinase</keyword>
<dbReference type="PANTHER" id="PTHR45436:SF15">
    <property type="entry name" value="SENSOR HISTIDINE KINASE CUSS"/>
    <property type="match status" value="1"/>
</dbReference>
<dbReference type="InterPro" id="IPR003594">
    <property type="entry name" value="HATPase_dom"/>
</dbReference>
<dbReference type="Gene3D" id="3.30.565.10">
    <property type="entry name" value="Histidine kinase-like ATPase, C-terminal domain"/>
    <property type="match status" value="1"/>
</dbReference>
<proteinExistence type="predicted"/>
<dbReference type="InterPro" id="IPR004358">
    <property type="entry name" value="Sig_transdc_His_kin-like_C"/>
</dbReference>
<dbReference type="Proteomes" id="UP001161294">
    <property type="component" value="Unassembled WGS sequence"/>
</dbReference>
<dbReference type="CDD" id="cd06225">
    <property type="entry name" value="HAMP"/>
    <property type="match status" value="1"/>
</dbReference>
<evidence type="ECO:0000259" key="15">
    <source>
        <dbReference type="PROSITE" id="PS50109"/>
    </source>
</evidence>
<feature type="domain" description="Histidine kinase" evidence="15">
    <location>
        <begin position="250"/>
        <end position="464"/>
    </location>
</feature>
<reference evidence="18" key="2">
    <citation type="submission" date="2022-09" db="EMBL/GenBank/DDBJ databases">
        <title>Intensive care unit water sources are persistently colonized with multi-drug resistant bacteria and are the site of extensive horizontal gene transfer of antibiotic resistance genes.</title>
        <authorList>
            <person name="Diorio-Toth L."/>
        </authorList>
    </citation>
    <scope>NUCLEOTIDE SEQUENCE</scope>
    <source>
        <strain evidence="18">GD03686</strain>
    </source>
</reference>
<dbReference type="Pfam" id="PF02518">
    <property type="entry name" value="HATPase_c"/>
    <property type="match status" value="1"/>
</dbReference>
<dbReference type="PROSITE" id="PS50109">
    <property type="entry name" value="HIS_KIN"/>
    <property type="match status" value="1"/>
</dbReference>
<evidence type="ECO:0000256" key="7">
    <source>
        <dbReference type="ARBA" id="ARBA00022692"/>
    </source>
</evidence>
<dbReference type="Gene3D" id="6.10.340.10">
    <property type="match status" value="1"/>
</dbReference>
<keyword evidence="5" id="KW-0597">Phosphoprotein</keyword>
<keyword evidence="10 14" id="KW-0067">ATP-binding</keyword>
<dbReference type="Gene3D" id="1.10.287.130">
    <property type="match status" value="1"/>
</dbReference>
<dbReference type="SUPFAM" id="SSF55874">
    <property type="entry name" value="ATPase domain of HSP90 chaperone/DNA topoisomerase II/histidine kinase"/>
    <property type="match status" value="1"/>
</dbReference>
<dbReference type="AlphaFoldDB" id="A0A1B2D5J8"/>
<evidence type="ECO:0000256" key="10">
    <source>
        <dbReference type="ARBA" id="ARBA00022840"/>
    </source>
</evidence>
<evidence type="ECO:0000256" key="13">
    <source>
        <dbReference type="ARBA" id="ARBA00023136"/>
    </source>
</evidence>
<keyword evidence="4 14" id="KW-0997">Cell inner membrane</keyword>
<feature type="transmembrane region" description="Helical" evidence="14">
    <location>
        <begin position="16"/>
        <end position="37"/>
    </location>
</feature>
<dbReference type="SUPFAM" id="SSF47384">
    <property type="entry name" value="Homodimeric domain of signal transducing histidine kinase"/>
    <property type="match status" value="1"/>
</dbReference>
<dbReference type="OrthoDB" id="9786919at2"/>
<sequence>MQRQQRLGRLSLTRRLTLFFTVVAAIVVLGLGLLFLAETQRHFVVLDQMALEDKRQLIEEILGNANSVNDARSRLSDALGYHHDLYVLVKDAHQETVFQSSHSELGVQRSKAIHTDAKGTFGVWRNHDAEFHTLSFQSLSGYSASALQVLIATDTKHHTEFLDGLRSSLALYVAAAIVVCGLLSWLAARQGLAPLREMKSRAAVVTSHRLSERMPVGAVPVEMADLAQELNRMFDRLQDDFQRLTDFSSDLAHELRTPISNLLTQTQVALATKRDAATYRDTLASNAEEFQRLARMVSDMLFLAKTERGVDLPHKEVFSARKEAQALLDFYEAVAEEKAIQLQLHGDGQIDGDRLMFRRALSNLLSNALRYTPNAGAITIGISSTGHATSVAVENTGQDIDPKVLPRLFDRFFRADPSRAHPDSDGSGLGLAITRAIAEAHGGSVDAASSRGHTCFTLWFPHRNAHPQS</sequence>
<keyword evidence="6 14" id="KW-0808">Transferase</keyword>
<dbReference type="Pfam" id="PF21085">
    <property type="entry name" value="CusS"/>
    <property type="match status" value="1"/>
</dbReference>
<feature type="domain" description="HAMP" evidence="16">
    <location>
        <begin position="189"/>
        <end position="242"/>
    </location>
</feature>
<evidence type="ECO:0000256" key="9">
    <source>
        <dbReference type="ARBA" id="ARBA00022777"/>
    </source>
</evidence>
<evidence type="ECO:0000256" key="12">
    <source>
        <dbReference type="ARBA" id="ARBA00023012"/>
    </source>
</evidence>
<dbReference type="GeneID" id="74938059"/>
<comment type="caution">
    <text evidence="18">The sequence shown here is derived from an EMBL/GenBank/DDBJ whole genome shotgun (WGS) entry which is preliminary data.</text>
</comment>
<dbReference type="FunFam" id="3.30.565.10:FF:000006">
    <property type="entry name" value="Sensor histidine kinase WalK"/>
    <property type="match status" value="1"/>
</dbReference>
<dbReference type="InterPro" id="IPR003660">
    <property type="entry name" value="HAMP_dom"/>
</dbReference>